<evidence type="ECO:0000256" key="1">
    <source>
        <dbReference type="ARBA" id="ARBA00007100"/>
    </source>
</evidence>
<sequence>MLLNLQAPTPLEYFATLVQSDQGFPLLEVALSLAQDEYPQLDLQHTLALLDALQMRLQKRCGRQTSMLERIHLLNRLFYGELGFGVNANDYYDPDNSFVHLVLQTRRGIPISLGVLWLELARSIGLEAHGVAFPGHFMLKVLLSQGQVVLDPLTGRSFSSEELTVQLQNLLPRLSHLNEESVPLAMFLQSASPRETIARMLRNLKEIYRLQQDLPRLLAVQNRLVILLPQAWNEVRDRGWVHVDLHHTEAALADFQSYLEHVPQPLDAEDVRAQIQQLRTGI</sequence>
<dbReference type="EMBL" id="FQUZ01000004">
    <property type="protein sequence ID" value="SHE57762.1"/>
    <property type="molecule type" value="Genomic_DNA"/>
</dbReference>
<dbReference type="InterPro" id="IPR038765">
    <property type="entry name" value="Papain-like_cys_pep_sf"/>
</dbReference>
<dbReference type="OrthoDB" id="232498at2"/>
<dbReference type="STRING" id="1122156.SAMN02745117_00519"/>
<dbReference type="Proteomes" id="UP000184327">
    <property type="component" value="Unassembled WGS sequence"/>
</dbReference>
<name>A0A1M4ULU5_9BURK</name>
<keyword evidence="4" id="KW-1185">Reference proteome</keyword>
<proteinExistence type="inferred from homology"/>
<feature type="domain" description="Protein SirB1 N-terminal" evidence="2">
    <location>
        <begin position="46"/>
        <end position="202"/>
    </location>
</feature>
<dbReference type="PANTHER" id="PTHR31350">
    <property type="entry name" value="SI:DKEY-261L7.2"/>
    <property type="match status" value="1"/>
</dbReference>
<dbReference type="RefSeq" id="WP_073354380.1">
    <property type="nucleotide sequence ID" value="NZ_FQUZ01000004.1"/>
</dbReference>
<dbReference type="AlphaFoldDB" id="A0A1M4ULU5"/>
<reference evidence="3 4" key="1">
    <citation type="submission" date="2016-11" db="EMBL/GenBank/DDBJ databases">
        <authorList>
            <person name="Jaros S."/>
            <person name="Januszkiewicz K."/>
            <person name="Wedrychowicz H."/>
        </authorList>
    </citation>
    <scope>NUCLEOTIDE SEQUENCE [LARGE SCALE GENOMIC DNA]</scope>
    <source>
        <strain evidence="3 4">DSM 16112</strain>
    </source>
</reference>
<dbReference type="PANTHER" id="PTHR31350:SF21">
    <property type="entry name" value="F-BOX ONLY PROTEIN 21"/>
    <property type="match status" value="1"/>
</dbReference>
<dbReference type="Pfam" id="PF13369">
    <property type="entry name" value="Transglut_core2"/>
    <property type="match status" value="1"/>
</dbReference>
<evidence type="ECO:0000313" key="4">
    <source>
        <dbReference type="Proteomes" id="UP000184327"/>
    </source>
</evidence>
<evidence type="ECO:0000259" key="2">
    <source>
        <dbReference type="Pfam" id="PF13369"/>
    </source>
</evidence>
<accession>A0A1M4ULU5</accession>
<dbReference type="Pfam" id="PF13371">
    <property type="entry name" value="TPR_9"/>
    <property type="match status" value="1"/>
</dbReference>
<evidence type="ECO:0000313" key="3">
    <source>
        <dbReference type="EMBL" id="SHE57762.1"/>
    </source>
</evidence>
<organism evidence="3 4">
    <name type="scientific">Lampropedia hyalina DSM 16112</name>
    <dbReference type="NCBI Taxonomy" id="1122156"/>
    <lineage>
        <taxon>Bacteria</taxon>
        <taxon>Pseudomonadati</taxon>
        <taxon>Pseudomonadota</taxon>
        <taxon>Betaproteobacteria</taxon>
        <taxon>Burkholderiales</taxon>
        <taxon>Comamonadaceae</taxon>
        <taxon>Lampropedia</taxon>
    </lineage>
</organism>
<protein>
    <submittedName>
        <fullName evidence="3">Regulator of sirC expression, contains transglutaminase-like and TPR domains</fullName>
    </submittedName>
</protein>
<dbReference type="SUPFAM" id="SSF54001">
    <property type="entry name" value="Cysteine proteinases"/>
    <property type="match status" value="1"/>
</dbReference>
<dbReference type="InterPro" id="IPR032698">
    <property type="entry name" value="SirB1_N"/>
</dbReference>
<gene>
    <name evidence="3" type="ORF">SAMN02745117_00519</name>
</gene>
<comment type="similarity">
    <text evidence="1">Belongs to the UPF0162 family.</text>
</comment>